<evidence type="ECO:0000256" key="1">
    <source>
        <dbReference type="SAM" id="MobiDB-lite"/>
    </source>
</evidence>
<accession>A0AA97NPY7</accession>
<feature type="region of interest" description="Disordered" evidence="1">
    <location>
        <begin position="48"/>
        <end position="73"/>
    </location>
</feature>
<dbReference type="AlphaFoldDB" id="A0AA97NPY7"/>
<protein>
    <submittedName>
        <fullName evidence="2">Uncharacterized protein</fullName>
    </submittedName>
</protein>
<sequence length="73" mass="7621">MHPEDDATGGSLEFVGSWGNFQFPSGFIVANTFERGAYVLRVASGPGRNGGAGFGGPSKLPSVGRRQAHGSRR</sequence>
<proteinExistence type="predicted"/>
<dbReference type="GO" id="GO:0005576">
    <property type="term" value="C:extracellular region"/>
    <property type="evidence" value="ECO:0007669"/>
    <property type="project" value="TreeGrafter"/>
</dbReference>
<gene>
    <name evidence="2" type="ORF">OOU_Y34scaffold00787g2</name>
</gene>
<name>A0AA97NPY7_PYRO3</name>
<evidence type="ECO:0000313" key="2">
    <source>
        <dbReference type="EMBL" id="ELQ34209.1"/>
    </source>
</evidence>
<dbReference type="PANTHER" id="PTHR38787">
    <property type="entry name" value="REGULATORY P DOMAIN-CONTAINING PROTEIN"/>
    <property type="match status" value="1"/>
</dbReference>
<organism evidence="2">
    <name type="scientific">Pyricularia oryzae (strain Y34)</name>
    <name type="common">Rice blast fungus</name>
    <name type="synonym">Magnaporthe oryzae</name>
    <dbReference type="NCBI Taxonomy" id="1143189"/>
    <lineage>
        <taxon>Eukaryota</taxon>
        <taxon>Fungi</taxon>
        <taxon>Dikarya</taxon>
        <taxon>Ascomycota</taxon>
        <taxon>Pezizomycotina</taxon>
        <taxon>Sordariomycetes</taxon>
        <taxon>Sordariomycetidae</taxon>
        <taxon>Magnaporthales</taxon>
        <taxon>Pyriculariaceae</taxon>
        <taxon>Pyricularia</taxon>
    </lineage>
</organism>
<reference evidence="2" key="1">
    <citation type="journal article" date="2012" name="PLoS Genet.">
        <title>Comparative analysis of the genomes of two field isolates of the rice blast fungus Magnaporthe oryzae.</title>
        <authorList>
            <person name="Xue M."/>
            <person name="Yang J."/>
            <person name="Li Z."/>
            <person name="Hu S."/>
            <person name="Yao N."/>
            <person name="Dean R.A."/>
            <person name="Zhao W."/>
            <person name="Shen M."/>
            <person name="Zhang H."/>
            <person name="Li C."/>
            <person name="Liu L."/>
            <person name="Cao L."/>
            <person name="Xu X."/>
            <person name="Xing Y."/>
            <person name="Hsiang T."/>
            <person name="Zhang Z."/>
            <person name="Xu J.R."/>
            <person name="Peng Y.L."/>
        </authorList>
    </citation>
    <scope>NUCLEOTIDE SEQUENCE</scope>
    <source>
        <strain evidence="2">Y34</strain>
    </source>
</reference>
<dbReference type="PANTHER" id="PTHR38787:SF3">
    <property type="entry name" value="REGULATORY P DOMAIN-CONTAINING PROTEIN"/>
    <property type="match status" value="1"/>
</dbReference>
<dbReference type="Proteomes" id="UP000011086">
    <property type="component" value="Unassembled WGS sequence"/>
</dbReference>
<dbReference type="EMBL" id="JH793303">
    <property type="protein sequence ID" value="ELQ34209.1"/>
    <property type="molecule type" value="Genomic_DNA"/>
</dbReference>